<name>A0A1I4UBB2_9FLAO</name>
<organism evidence="2 3">
    <name type="scientific">Algoriella xinjiangensis</name>
    <dbReference type="NCBI Taxonomy" id="684065"/>
    <lineage>
        <taxon>Bacteria</taxon>
        <taxon>Pseudomonadati</taxon>
        <taxon>Bacteroidota</taxon>
        <taxon>Flavobacteriia</taxon>
        <taxon>Flavobacteriales</taxon>
        <taxon>Weeksellaceae</taxon>
        <taxon>Algoriella</taxon>
    </lineage>
</organism>
<dbReference type="STRING" id="684065.SAMN05421738_103166"/>
<evidence type="ECO:0000313" key="3">
    <source>
        <dbReference type="Proteomes" id="UP000199149"/>
    </source>
</evidence>
<accession>A0A1I4UBB2</accession>
<sequence>MKLNWGHYVAIALGCFMIFILSLLYFAGDTGGMVTENYYEKEIHFQDEINAEKRANALKEKPEIILQANGFLFQFPATTTADFSGDIFLLRNDDETKDVKTVIKLSDKKNFLLPSVKLVDGVYELTLSWKENNQTYLIKKSIRWISQ</sequence>
<dbReference type="PROSITE" id="PS51257">
    <property type="entry name" value="PROKAR_LIPOPROTEIN"/>
    <property type="match status" value="1"/>
</dbReference>
<keyword evidence="1" id="KW-1133">Transmembrane helix</keyword>
<evidence type="ECO:0000313" key="2">
    <source>
        <dbReference type="EMBL" id="SFM86205.1"/>
    </source>
</evidence>
<dbReference type="Pfam" id="PF05751">
    <property type="entry name" value="FixH"/>
    <property type="match status" value="1"/>
</dbReference>
<proteinExistence type="predicted"/>
<reference evidence="3" key="1">
    <citation type="submission" date="2016-10" db="EMBL/GenBank/DDBJ databases">
        <authorList>
            <person name="Varghese N."/>
            <person name="Submissions S."/>
        </authorList>
    </citation>
    <scope>NUCLEOTIDE SEQUENCE [LARGE SCALE GENOMIC DNA]</scope>
    <source>
        <strain evidence="3">XJ109</strain>
    </source>
</reference>
<dbReference type="OrthoDB" id="1493774at2"/>
<gene>
    <name evidence="2" type="ORF">SAMN05421738_103166</name>
</gene>
<dbReference type="EMBL" id="FOUZ01000003">
    <property type="protein sequence ID" value="SFM86205.1"/>
    <property type="molecule type" value="Genomic_DNA"/>
</dbReference>
<feature type="transmembrane region" description="Helical" evidence="1">
    <location>
        <begin position="6"/>
        <end position="27"/>
    </location>
</feature>
<evidence type="ECO:0000256" key="1">
    <source>
        <dbReference type="SAM" id="Phobius"/>
    </source>
</evidence>
<dbReference type="InterPro" id="IPR008620">
    <property type="entry name" value="FixH"/>
</dbReference>
<dbReference type="RefSeq" id="WP_092906775.1">
    <property type="nucleotide sequence ID" value="NZ_FOUZ01000003.1"/>
</dbReference>
<dbReference type="AlphaFoldDB" id="A0A1I4UBB2"/>
<keyword evidence="3" id="KW-1185">Reference proteome</keyword>
<protein>
    <submittedName>
        <fullName evidence="2">FixH protein</fullName>
    </submittedName>
</protein>
<keyword evidence="1" id="KW-0812">Transmembrane</keyword>
<keyword evidence="1" id="KW-0472">Membrane</keyword>
<dbReference type="Proteomes" id="UP000199149">
    <property type="component" value="Unassembled WGS sequence"/>
</dbReference>